<feature type="region of interest" description="Disordered" evidence="1">
    <location>
        <begin position="343"/>
        <end position="410"/>
    </location>
</feature>
<comment type="caution">
    <text evidence="2">The sequence shown here is derived from an EMBL/GenBank/DDBJ whole genome shotgun (WGS) entry which is preliminary data.</text>
</comment>
<feature type="compositionally biased region" description="Polar residues" evidence="1">
    <location>
        <begin position="459"/>
        <end position="473"/>
    </location>
</feature>
<feature type="compositionally biased region" description="Polar residues" evidence="1">
    <location>
        <begin position="991"/>
        <end position="1000"/>
    </location>
</feature>
<gene>
    <name evidence="2" type="ORF">UA08_07650</name>
</gene>
<dbReference type="EMBL" id="LFMY01000012">
    <property type="protein sequence ID" value="OKL57413.1"/>
    <property type="molecule type" value="Genomic_DNA"/>
</dbReference>
<feature type="compositionally biased region" description="Polar residues" evidence="1">
    <location>
        <begin position="482"/>
        <end position="498"/>
    </location>
</feature>
<sequence>MNRFRKNKKGKDNDEAEAVPPSFMGISSKSKKTNNKETAKPDLELDLDSALPSADNFRTSLLMPNLSARFSMLREQDDPSTKVGKANDDSVLFPKRASRLNLFGHIPNPLTDIAEVSSVTGRSSFATQRVNSYASAEDGADDDWQNHGAIMNRKRPGEGNNLFGGRQKVYKIPMGSSGKEGSGMRGRTVYDDDINMSAFQKLRLKDKQERRAETTPDESQDAMTPDSEDGLPVFLSKRTTSSSTNSGQSNPRTSTAATSIDEQQSYSSQAAPSSNNAKSNGVVPNSMAGHVTKTRRLYGQGLAQTAQDQQTSALTRLESLSRQRAGAGTPELPRLNRTFSRSATNLHDRRQGISPVLPTPSSANRNYSPVTSSGSPLSEALDATQNPDRASDSSNAAYGVVPPLSPPISDNEEATALAAALHPEDRGKATAMGLFNKPSGPYDEQQFMRRQLQMHENRNNTPTTRQSPANSISRAEGRPRGLSNTSYLSKAESASSYYSGDGTGSRAHSIRDVSPPRNGHGTFFLSLDSDNESQGDELPPLKKVSSVKSQAFDGIHPAFRSRPVSRDSDCAPSTRGSFEAPDSKSGEPLNPIQESSQNPPSPILEESSEKSPDSPTLGPAGLGLNNMIRAHLRHDSSQSFINLPSPRLPSNPDHTPSKLNGNSNAQRNARNGDGAIPRNINIPPPEAPTHPPPPPPSGFSGVALRAKQLREQAATLRENQLTAMEQDQPRPSMQDDLRLGHYRDGSIETQKEREEFAHELAERRRRVQENLHRLGSRSNSPAAGRQTPETGGSRTGNGFSLLKNRSAKNANGPQDVSTTPPPSSKALKKLGIAGPSMNVSTPSLDSWREDELAQGMGSISKHSNSSSPQISSGRTTGRAAYTRSTSYGSQEDGPDSGSSRPASPVRTHRDRSTSASARSKSRPRPREDLGILAEHSESRYDGESVRPGRSPPSARPSVEVNEQVSGRSGRTSGNGRVAAGAPPPLELVVPQNDSASSIGTSPRPSPVVPPYSANATPPLEDAAGGRNSPGMGMYRSDLANAAGAQSFAQRSPVGNGVPKRQVSKAQISEPTLVSSTSNVPMVDLPSGASLSNGMYTPPIPPMNPRRRRTTTTQTILGAIKGDRAPTPPSVRSSQDERRTFVAEDERRAYNLNNNINNTDIGTRPSLRKTSSEGGSLNSHARQQAIMADTAPAMPVYAPTSVQGGMI</sequence>
<protein>
    <submittedName>
        <fullName evidence="2">Uncharacterized protein</fullName>
    </submittedName>
</protein>
<feature type="region of interest" description="Disordered" evidence="1">
    <location>
        <begin position="1"/>
        <end position="44"/>
    </location>
</feature>
<organism evidence="2 3">
    <name type="scientific">Talaromyces atroroseus</name>
    <dbReference type="NCBI Taxonomy" id="1441469"/>
    <lineage>
        <taxon>Eukaryota</taxon>
        <taxon>Fungi</taxon>
        <taxon>Dikarya</taxon>
        <taxon>Ascomycota</taxon>
        <taxon>Pezizomycotina</taxon>
        <taxon>Eurotiomycetes</taxon>
        <taxon>Eurotiomycetidae</taxon>
        <taxon>Eurotiales</taxon>
        <taxon>Trichocomaceae</taxon>
        <taxon>Talaromyces</taxon>
        <taxon>Talaromyces sect. Trachyspermi</taxon>
    </lineage>
</organism>
<feature type="region of interest" description="Disordered" evidence="1">
    <location>
        <begin position="639"/>
        <end position="701"/>
    </location>
</feature>
<dbReference type="Proteomes" id="UP000214365">
    <property type="component" value="Unassembled WGS sequence"/>
</dbReference>
<feature type="region of interest" description="Disordered" evidence="1">
    <location>
        <begin position="770"/>
        <end position="1022"/>
    </location>
</feature>
<dbReference type="GeneID" id="31007406"/>
<dbReference type="STRING" id="1441469.A0A225AED8"/>
<feature type="compositionally biased region" description="Polar residues" evidence="1">
    <location>
        <begin position="807"/>
        <end position="818"/>
    </location>
</feature>
<evidence type="ECO:0000256" key="1">
    <source>
        <dbReference type="SAM" id="MobiDB-lite"/>
    </source>
</evidence>
<name>A0A225AED8_TALAT</name>
<feature type="compositionally biased region" description="Polar residues" evidence="1">
    <location>
        <begin position="1167"/>
        <end position="1180"/>
    </location>
</feature>
<feature type="compositionally biased region" description="Basic and acidic residues" evidence="1">
    <location>
        <begin position="34"/>
        <end position="43"/>
    </location>
</feature>
<feature type="compositionally biased region" description="Polar residues" evidence="1">
    <location>
        <begin position="776"/>
        <end position="798"/>
    </location>
</feature>
<feature type="compositionally biased region" description="Polar residues" evidence="1">
    <location>
        <begin position="359"/>
        <end position="376"/>
    </location>
</feature>
<dbReference type="RefSeq" id="XP_020117534.1">
    <property type="nucleotide sequence ID" value="XM_020262567.1"/>
</dbReference>
<feature type="region of interest" description="Disordered" evidence="1">
    <location>
        <begin position="202"/>
        <end position="286"/>
    </location>
</feature>
<feature type="region of interest" description="Disordered" evidence="1">
    <location>
        <begin position="1153"/>
        <end position="1180"/>
    </location>
</feature>
<feature type="compositionally biased region" description="Polar residues" evidence="1">
    <location>
        <begin position="383"/>
        <end position="396"/>
    </location>
</feature>
<keyword evidence="3" id="KW-1185">Reference proteome</keyword>
<feature type="compositionally biased region" description="Pro residues" evidence="1">
    <location>
        <begin position="682"/>
        <end position="697"/>
    </location>
</feature>
<evidence type="ECO:0000313" key="2">
    <source>
        <dbReference type="EMBL" id="OKL57413.1"/>
    </source>
</evidence>
<proteinExistence type="predicted"/>
<feature type="compositionally biased region" description="Polar residues" evidence="1">
    <location>
        <begin position="652"/>
        <end position="669"/>
    </location>
</feature>
<feature type="compositionally biased region" description="Basic and acidic residues" evidence="1">
    <location>
        <begin position="203"/>
        <end position="214"/>
    </location>
</feature>
<evidence type="ECO:0000313" key="3">
    <source>
        <dbReference type="Proteomes" id="UP000214365"/>
    </source>
</evidence>
<feature type="compositionally biased region" description="Polar residues" evidence="1">
    <location>
        <begin position="245"/>
        <end position="262"/>
    </location>
</feature>
<feature type="compositionally biased region" description="Basic and acidic residues" evidence="1">
    <location>
        <begin position="924"/>
        <end position="946"/>
    </location>
</feature>
<feature type="region of interest" description="Disordered" evidence="1">
    <location>
        <begin position="1088"/>
        <end position="1107"/>
    </location>
</feature>
<feature type="compositionally biased region" description="Low complexity" evidence="1">
    <location>
        <begin position="263"/>
        <end position="280"/>
    </location>
</feature>
<accession>A0A225AED8</accession>
<feature type="region of interest" description="Disordered" evidence="1">
    <location>
        <begin position="554"/>
        <end position="623"/>
    </location>
</feature>
<reference evidence="2 3" key="1">
    <citation type="submission" date="2015-06" db="EMBL/GenBank/DDBJ databases">
        <title>Talaromyces atroroseus IBT 11181 draft genome.</title>
        <authorList>
            <person name="Rasmussen K.B."/>
            <person name="Rasmussen S."/>
            <person name="Petersen B."/>
            <person name="Sicheritz-Ponten T."/>
            <person name="Mortensen U.H."/>
            <person name="Thrane U."/>
        </authorList>
    </citation>
    <scope>NUCLEOTIDE SEQUENCE [LARGE SCALE GENOMIC DNA]</scope>
    <source>
        <strain evidence="2 3">IBT 11181</strain>
    </source>
</reference>
<feature type="compositionally biased region" description="Low complexity" evidence="1">
    <location>
        <begin position="965"/>
        <end position="976"/>
    </location>
</feature>
<dbReference type="AlphaFoldDB" id="A0A225AED8"/>
<feature type="compositionally biased region" description="Polar residues" evidence="1">
    <location>
        <begin position="860"/>
        <end position="875"/>
    </location>
</feature>
<dbReference type="OrthoDB" id="5335210at2759"/>
<feature type="region of interest" description="Disordered" evidence="1">
    <location>
        <begin position="455"/>
        <end position="540"/>
    </location>
</feature>